<protein>
    <recommendedName>
        <fullName evidence="3">RelE/StbE replicon stabilization toxin</fullName>
    </recommendedName>
</protein>
<accession>A0A0E3RE89</accession>
<evidence type="ECO:0000313" key="2">
    <source>
        <dbReference type="Proteomes" id="UP000033097"/>
    </source>
</evidence>
<dbReference type="Proteomes" id="UP000033097">
    <property type="component" value="Chromosome"/>
</dbReference>
<evidence type="ECO:0000313" key="1">
    <source>
        <dbReference type="EMBL" id="AKB63958.1"/>
    </source>
</evidence>
<dbReference type="AlphaFoldDB" id="A0A0E3RE89"/>
<proteinExistence type="predicted"/>
<dbReference type="RefSeq" id="WP_015411177.1">
    <property type="nucleotide sequence ID" value="NZ_CP009512.1"/>
</dbReference>
<evidence type="ECO:0008006" key="3">
    <source>
        <dbReference type="Google" id="ProtNLM"/>
    </source>
</evidence>
<dbReference type="HOGENOM" id="CLU_168723_0_0_2"/>
<name>A0A0E3RE89_METMZ</name>
<dbReference type="EMBL" id="CP009512">
    <property type="protein sequence ID" value="AKB63958.1"/>
    <property type="molecule type" value="Genomic_DNA"/>
</dbReference>
<dbReference type="KEGG" id="mmj:MSMAS_0762"/>
<gene>
    <name evidence="1" type="ORF">MSMAS_0762</name>
</gene>
<dbReference type="GeneID" id="14653931"/>
<dbReference type="PATRIC" id="fig|213585.10.peg.942"/>
<reference evidence="1 2" key="1">
    <citation type="submission" date="2014-07" db="EMBL/GenBank/DDBJ databases">
        <title>Methanogenic archaea and the global carbon cycle.</title>
        <authorList>
            <person name="Henriksen J.R."/>
            <person name="Luke J."/>
            <person name="Reinhart S."/>
            <person name="Benedict M.N."/>
            <person name="Youngblut N.D."/>
            <person name="Metcalf M.E."/>
            <person name="Whitaker R.J."/>
            <person name="Metcalf W.W."/>
        </authorList>
    </citation>
    <scope>NUCLEOTIDE SEQUENCE [LARGE SCALE GENOMIC DNA]</scope>
    <source>
        <strain evidence="1 2">S-6</strain>
    </source>
</reference>
<organism evidence="1 2">
    <name type="scientific">Methanosarcina mazei S-6</name>
    <dbReference type="NCBI Taxonomy" id="213585"/>
    <lineage>
        <taxon>Archaea</taxon>
        <taxon>Methanobacteriati</taxon>
        <taxon>Methanobacteriota</taxon>
        <taxon>Stenosarchaea group</taxon>
        <taxon>Methanomicrobia</taxon>
        <taxon>Methanosarcinales</taxon>
        <taxon>Methanosarcinaceae</taxon>
        <taxon>Methanosarcina</taxon>
    </lineage>
</organism>
<sequence length="116" mass="13455">MERVSVRLTPEAEEAYEYLISKASDSKQEETILNAFHQKIELIKNDVHYGNPVAKRLIPSEYKTKYGVNNLFRVELPGFWRMLYTLTAGNSGVETLVIVIDIIDHKKYDKVFGYKK</sequence>